<reference evidence="1" key="1">
    <citation type="submission" date="2021-04" db="EMBL/GenBank/DDBJ databases">
        <title>Genome based classification of Actinospica acidithermotolerans sp. nov., an actinobacterium isolated from an Indonesian hot spring.</title>
        <authorList>
            <person name="Kusuma A.B."/>
            <person name="Putra K.E."/>
            <person name="Nafisah S."/>
            <person name="Loh J."/>
            <person name="Nouioui I."/>
            <person name="Goodfellow M."/>
        </authorList>
    </citation>
    <scope>NUCLEOTIDE SEQUENCE</scope>
    <source>
        <strain evidence="1">CSCA 57</strain>
    </source>
</reference>
<dbReference type="RefSeq" id="WP_212527728.1">
    <property type="nucleotide sequence ID" value="NZ_JAGSOG010000024.1"/>
</dbReference>
<protein>
    <submittedName>
        <fullName evidence="1">DUF1800 domain-containing protein</fullName>
    </submittedName>
</protein>
<dbReference type="AlphaFoldDB" id="A0A941EKE3"/>
<dbReference type="Proteomes" id="UP000675781">
    <property type="component" value="Unassembled WGS sequence"/>
</dbReference>
<comment type="caution">
    <text evidence="1">The sequence shown here is derived from an EMBL/GenBank/DDBJ whole genome shotgun (WGS) entry which is preliminary data.</text>
</comment>
<gene>
    <name evidence="1" type="ORF">KDL01_08020</name>
</gene>
<dbReference type="Pfam" id="PF08811">
    <property type="entry name" value="DUF1800"/>
    <property type="match status" value="1"/>
</dbReference>
<name>A0A941EKE3_9ACTN</name>
<keyword evidence="2" id="KW-1185">Reference proteome</keyword>
<accession>A0A941EKE3</accession>
<dbReference type="EMBL" id="JAGSOG010000024">
    <property type="protein sequence ID" value="MBR7833207.1"/>
    <property type="molecule type" value="Genomic_DNA"/>
</dbReference>
<proteinExistence type="predicted"/>
<evidence type="ECO:0000313" key="1">
    <source>
        <dbReference type="EMBL" id="MBR7833207.1"/>
    </source>
</evidence>
<sequence>MTSDADRALIGHLLRRTGFGASGAEIDAALPAGYQATVEALFADAADPTADPGVAATAPPQLPGTYSGKPTTEPAYDLIAWWLARMTAVRRPWIEKRTYFWHGHFATSIQKVRYAGLMLRQNQTLRTLGGGPFHTLMRAVFTDPAMMLWLDAEGSTANAPNENLARESMELFSLGVGDYTETDVRQAALALTGWRLARADGTALFAPGAHAQGPETILGRTASYDLDSFTDLLLAQPANAAFLAARHWLRFGSDAAIPASTRQNLIAAYRSSAGAASNDGSDLTALARALFTDPAFTGPATRYALVKQPVEYVVGVLRALRVSPPSDGTAADSRLLRQVLNGLGQVPFSPPNVGGWPSGQLWLTTAAAQARIDLAHWAATTGDISAVADAAPSARIEAAAHLLGLDAFSARTTAALSDVVGAPPDLVELALLSPEYLVN</sequence>
<organism evidence="1 2">
    <name type="scientific">Actinospica durhamensis</name>
    <dbReference type="NCBI Taxonomy" id="1508375"/>
    <lineage>
        <taxon>Bacteria</taxon>
        <taxon>Bacillati</taxon>
        <taxon>Actinomycetota</taxon>
        <taxon>Actinomycetes</taxon>
        <taxon>Catenulisporales</taxon>
        <taxon>Actinospicaceae</taxon>
        <taxon>Actinospica</taxon>
    </lineage>
</organism>
<dbReference type="InterPro" id="IPR014917">
    <property type="entry name" value="DUF1800"/>
</dbReference>
<evidence type="ECO:0000313" key="2">
    <source>
        <dbReference type="Proteomes" id="UP000675781"/>
    </source>
</evidence>